<protein>
    <submittedName>
        <fullName evidence="2">DUF1573 domain-containing protein</fullName>
    </submittedName>
</protein>
<dbReference type="InterPro" id="IPR011467">
    <property type="entry name" value="DUF1573"/>
</dbReference>
<name>A0A3S0HB83_9BACT</name>
<dbReference type="InterPro" id="IPR013783">
    <property type="entry name" value="Ig-like_fold"/>
</dbReference>
<feature type="chain" id="PRO_5018570982" evidence="1">
    <location>
        <begin position="25"/>
        <end position="263"/>
    </location>
</feature>
<evidence type="ECO:0000313" key="3">
    <source>
        <dbReference type="Proteomes" id="UP000282184"/>
    </source>
</evidence>
<dbReference type="Proteomes" id="UP000282184">
    <property type="component" value="Unassembled WGS sequence"/>
</dbReference>
<dbReference type="PANTHER" id="PTHR37833:SF1">
    <property type="entry name" value="SIGNAL PEPTIDE PROTEIN"/>
    <property type="match status" value="1"/>
</dbReference>
<feature type="signal peptide" evidence="1">
    <location>
        <begin position="1"/>
        <end position="24"/>
    </location>
</feature>
<dbReference type="AlphaFoldDB" id="A0A3S0HB83"/>
<dbReference type="PANTHER" id="PTHR37833">
    <property type="entry name" value="LIPOPROTEIN-RELATED"/>
    <property type="match status" value="1"/>
</dbReference>
<dbReference type="Gene3D" id="2.60.40.10">
    <property type="entry name" value="Immunoglobulins"/>
    <property type="match status" value="2"/>
</dbReference>
<comment type="caution">
    <text evidence="2">The sequence shown here is derived from an EMBL/GenBank/DDBJ whole genome shotgun (WGS) entry which is preliminary data.</text>
</comment>
<keyword evidence="3" id="KW-1185">Reference proteome</keyword>
<evidence type="ECO:0000313" key="2">
    <source>
        <dbReference type="EMBL" id="RTQ52129.1"/>
    </source>
</evidence>
<dbReference type="RefSeq" id="WP_126691786.1">
    <property type="nucleotide sequence ID" value="NZ_RXOF01000002.1"/>
</dbReference>
<dbReference type="EMBL" id="RXOF01000002">
    <property type="protein sequence ID" value="RTQ52129.1"/>
    <property type="molecule type" value="Genomic_DNA"/>
</dbReference>
<evidence type="ECO:0000256" key="1">
    <source>
        <dbReference type="SAM" id="SignalP"/>
    </source>
</evidence>
<reference evidence="2 3" key="1">
    <citation type="submission" date="2018-12" db="EMBL/GenBank/DDBJ databases">
        <title>Hymenobacter gummosus sp. nov., isolated from a spring.</title>
        <authorList>
            <person name="Nie L."/>
        </authorList>
    </citation>
    <scope>NUCLEOTIDE SEQUENCE [LARGE SCALE GENOMIC DNA]</scope>
    <source>
        <strain evidence="2 3">KCTC 52166</strain>
    </source>
</reference>
<gene>
    <name evidence="2" type="ORF">EJV47_03635</name>
</gene>
<dbReference type="NCBIfam" id="NF012200">
    <property type="entry name" value="choice_anch_D"/>
    <property type="match status" value="1"/>
</dbReference>
<accession>A0A3S0HB83</accession>
<sequence length="263" mass="27940">MVRNIFTSLLGLALVLLTAVGAAAQGVMEFGETVFDFKNVAEGNVATHEFKFKNTGKEPVVIANVQASCGCTTPEWTKTPVLPGKTGFIRAAFNSAGRPGQFNKTITVTSNAAAPSIMLTIMGTVIEKGEMAKQYTAAEKAKSPVLSLDRHGMEFGKIESGQQPVAKFVVKNNGKSPLDISSISSSCYCVTAKSLPKGLKPGETFVLELQYAQRQIGQITDIVTLHSNDITGPDAKISLRANVVQTLSQQSMLKEGGAAVPFK</sequence>
<organism evidence="2 3">
    <name type="scientific">Hymenobacter gummosus</name>
    <dbReference type="NCBI Taxonomy" id="1776032"/>
    <lineage>
        <taxon>Bacteria</taxon>
        <taxon>Pseudomonadati</taxon>
        <taxon>Bacteroidota</taxon>
        <taxon>Cytophagia</taxon>
        <taxon>Cytophagales</taxon>
        <taxon>Hymenobacteraceae</taxon>
        <taxon>Hymenobacter</taxon>
    </lineage>
</organism>
<proteinExistence type="predicted"/>
<keyword evidence="1" id="KW-0732">Signal</keyword>
<dbReference type="OrthoDB" id="826619at2"/>
<dbReference type="Pfam" id="PF07610">
    <property type="entry name" value="DUF1573"/>
    <property type="match status" value="2"/>
</dbReference>